<reference evidence="1" key="1">
    <citation type="journal article" date="2021" name="Proc. Natl. Acad. Sci. U.S.A.">
        <title>A Catalog of Tens of Thousands of Viruses from Human Metagenomes Reveals Hidden Associations with Chronic Diseases.</title>
        <authorList>
            <person name="Tisza M.J."/>
            <person name="Buck C.B."/>
        </authorList>
    </citation>
    <scope>NUCLEOTIDE SEQUENCE</scope>
    <source>
        <strain evidence="1">Ctiwu7</strain>
    </source>
</reference>
<organism evidence="1">
    <name type="scientific">Podoviridae sp. ctiwu7</name>
    <dbReference type="NCBI Taxonomy" id="2825269"/>
    <lineage>
        <taxon>Viruses</taxon>
        <taxon>Duplodnaviria</taxon>
        <taxon>Heunggongvirae</taxon>
        <taxon>Uroviricota</taxon>
        <taxon>Caudoviricetes</taxon>
    </lineage>
</organism>
<accession>A0A8S5QDG0</accession>
<sequence>MSALSLVSDLPACSPEDLDETMRMRAVVAEMPQYDFPTEHFFHGGMYVRTVKMPASSILCGAVIKVPTLVTVAGDCIVKVGEDAREIVGYAVLRGAPGRSQIFIARAETYITMSFPSKAKTLEEAEEEFTDEFDQLMSRRSQCLAE</sequence>
<evidence type="ECO:0000313" key="1">
    <source>
        <dbReference type="EMBL" id="DAE16572.1"/>
    </source>
</evidence>
<dbReference type="EMBL" id="BK015627">
    <property type="protein sequence ID" value="DAE16572.1"/>
    <property type="molecule type" value="Genomic_DNA"/>
</dbReference>
<proteinExistence type="predicted"/>
<name>A0A8S5QDG0_9CAUD</name>
<protein>
    <submittedName>
        <fullName evidence="1">Uncharacterized protein</fullName>
    </submittedName>
</protein>